<keyword evidence="4" id="KW-1185">Reference proteome</keyword>
<dbReference type="SUPFAM" id="SSF54637">
    <property type="entry name" value="Thioesterase/thiol ester dehydrase-isomerase"/>
    <property type="match status" value="2"/>
</dbReference>
<dbReference type="Pfam" id="PF20789">
    <property type="entry name" value="4HBT_3C"/>
    <property type="match status" value="1"/>
</dbReference>
<organism evidence="3 4">
    <name type="scientific">Sphingopyxis lindanitolerans</name>
    <dbReference type="NCBI Taxonomy" id="2054227"/>
    <lineage>
        <taxon>Bacteria</taxon>
        <taxon>Pseudomonadati</taxon>
        <taxon>Pseudomonadota</taxon>
        <taxon>Alphaproteobacteria</taxon>
        <taxon>Sphingomonadales</taxon>
        <taxon>Sphingomonadaceae</taxon>
        <taxon>Sphingopyxis</taxon>
    </lineage>
</organism>
<gene>
    <name evidence="3" type="ORF">CVO77_03940</name>
</gene>
<dbReference type="InterPro" id="IPR029069">
    <property type="entry name" value="HotDog_dom_sf"/>
</dbReference>
<name>A0A2S8B5Y1_9SPHN</name>
<protein>
    <recommendedName>
        <fullName evidence="5">Thioesterase family protein</fullName>
    </recommendedName>
</protein>
<evidence type="ECO:0000313" key="3">
    <source>
        <dbReference type="EMBL" id="PQM27726.1"/>
    </source>
</evidence>
<accession>A0A2S8B5Y1</accession>
<feature type="domain" description="Acyl-CoA thioesterase-like C-terminal" evidence="2">
    <location>
        <begin position="149"/>
        <end position="279"/>
    </location>
</feature>
<evidence type="ECO:0000259" key="1">
    <source>
        <dbReference type="Pfam" id="PF13622"/>
    </source>
</evidence>
<feature type="domain" description="Acyl-CoA thioesterase-like N-terminal HotDog" evidence="1">
    <location>
        <begin position="49"/>
        <end position="130"/>
    </location>
</feature>
<evidence type="ECO:0008006" key="5">
    <source>
        <dbReference type="Google" id="ProtNLM"/>
    </source>
</evidence>
<proteinExistence type="predicted"/>
<evidence type="ECO:0000259" key="2">
    <source>
        <dbReference type="Pfam" id="PF20789"/>
    </source>
</evidence>
<dbReference type="AlphaFoldDB" id="A0A2S8B5Y1"/>
<dbReference type="InterPro" id="IPR049450">
    <property type="entry name" value="ACOT8-like_C"/>
</dbReference>
<sequence length="290" mass="31272">MLRSGELHHRRNAQGFGRSPAHIVREKRLPPYFYDIDDEGRFTPTPLASSPWEGGKQNGAGLGGLLAHLIDGVAASAPMTVARLTIDILGTAPMAPVEGRTRIVRDGERFQVSESELWIADRLVARACALRTRIADTPVIDGAPVYPPPEDCPVVKFMSRRAFGQYVESRTAGGNLHTPGPLALWVRFGHQHVRDVPLTPLVRAATLGDFGGGVGAHVDGREWSFANLDIALHLTREPEGEWLLIHADTMSAGNGVAHANALFADRRGAFARGHQTLFIAPQPQAAVGAS</sequence>
<comment type="caution">
    <text evidence="3">The sequence shown here is derived from an EMBL/GenBank/DDBJ whole genome shotgun (WGS) entry which is preliminary data.</text>
</comment>
<reference evidence="4" key="1">
    <citation type="submission" date="2017-11" db="EMBL/GenBank/DDBJ databases">
        <title>The complete genome sequence of Sphingopyxis pomeranensis sp. nov. strain WS5A3p.</title>
        <authorList>
            <person name="Kaminski M.A."/>
        </authorList>
    </citation>
    <scope>NUCLEOTIDE SEQUENCE [LARGE SCALE GENOMIC DNA]</scope>
    <source>
        <strain evidence="4">WS5A3p</strain>
    </source>
</reference>
<dbReference type="Proteomes" id="UP000238954">
    <property type="component" value="Chromosome"/>
</dbReference>
<evidence type="ECO:0000313" key="4">
    <source>
        <dbReference type="Proteomes" id="UP000238954"/>
    </source>
</evidence>
<dbReference type="EMBL" id="PHFW01000002">
    <property type="protein sequence ID" value="PQM27726.1"/>
    <property type="molecule type" value="Genomic_DNA"/>
</dbReference>
<dbReference type="InterPro" id="IPR042171">
    <property type="entry name" value="Acyl-CoA_hotdog"/>
</dbReference>
<dbReference type="Gene3D" id="2.40.160.210">
    <property type="entry name" value="Acyl-CoA thioesterase, double hotdog domain"/>
    <property type="match status" value="1"/>
</dbReference>
<dbReference type="Pfam" id="PF13622">
    <property type="entry name" value="4HBT_3"/>
    <property type="match status" value="1"/>
</dbReference>
<dbReference type="InterPro" id="IPR049449">
    <property type="entry name" value="TesB_ACOT8-like_N"/>
</dbReference>